<evidence type="ECO:0000256" key="3">
    <source>
        <dbReference type="ARBA" id="ARBA00022692"/>
    </source>
</evidence>
<dbReference type="Proteomes" id="UP001589693">
    <property type="component" value="Unassembled WGS sequence"/>
</dbReference>
<dbReference type="EMBL" id="JBHLZU010000018">
    <property type="protein sequence ID" value="MFB9906416.1"/>
    <property type="molecule type" value="Genomic_DNA"/>
</dbReference>
<evidence type="ECO:0000256" key="4">
    <source>
        <dbReference type="ARBA" id="ARBA00022989"/>
    </source>
</evidence>
<keyword evidence="3 6" id="KW-0812">Transmembrane</keyword>
<evidence type="ECO:0000313" key="9">
    <source>
        <dbReference type="Proteomes" id="UP001589693"/>
    </source>
</evidence>
<feature type="domain" description="GtrA/DPMS transmembrane" evidence="7">
    <location>
        <begin position="11"/>
        <end position="120"/>
    </location>
</feature>
<sequence length="144" mass="15996">MNFGRYDRIIRFAGVGVINTGVYYGLYLLFGQVLHYQVAHITAFLIAMVGSYFLSCYFTFKVRPTWKKFLLFPLSNATSFTVQTLGLYLLVDIIGMNPDHAPLITMAVAIPITYVVARFVLTDRPAAAGPEVGPLAAAPQENKR</sequence>
<keyword evidence="4 6" id="KW-1133">Transmembrane helix</keyword>
<feature type="transmembrane region" description="Helical" evidence="6">
    <location>
        <begin position="12"/>
        <end position="30"/>
    </location>
</feature>
<keyword evidence="5 6" id="KW-0472">Membrane</keyword>
<dbReference type="InterPro" id="IPR051401">
    <property type="entry name" value="GtrA_CellWall_Glycosyl"/>
</dbReference>
<gene>
    <name evidence="8" type="ORF">ACFFQA_20990</name>
</gene>
<evidence type="ECO:0000259" key="7">
    <source>
        <dbReference type="Pfam" id="PF04138"/>
    </source>
</evidence>
<dbReference type="PANTHER" id="PTHR38459">
    <property type="entry name" value="PROPHAGE BACTOPRENOL-LINKED GLUCOSE TRANSLOCASE HOMOLOG"/>
    <property type="match status" value="1"/>
</dbReference>
<feature type="transmembrane region" description="Helical" evidence="6">
    <location>
        <begin position="103"/>
        <end position="121"/>
    </location>
</feature>
<comment type="caution">
    <text evidence="8">The sequence shown here is derived from an EMBL/GenBank/DDBJ whole genome shotgun (WGS) entry which is preliminary data.</text>
</comment>
<dbReference type="PANTHER" id="PTHR38459:SF1">
    <property type="entry name" value="PROPHAGE BACTOPRENOL-LINKED GLUCOSE TRANSLOCASE HOMOLOG"/>
    <property type="match status" value="1"/>
</dbReference>
<evidence type="ECO:0000256" key="1">
    <source>
        <dbReference type="ARBA" id="ARBA00004141"/>
    </source>
</evidence>
<dbReference type="InterPro" id="IPR007267">
    <property type="entry name" value="GtrA_DPMS_TM"/>
</dbReference>
<reference evidence="8 9" key="1">
    <citation type="submission" date="2024-09" db="EMBL/GenBank/DDBJ databases">
        <authorList>
            <person name="Sun Q."/>
            <person name="Mori K."/>
        </authorList>
    </citation>
    <scope>NUCLEOTIDE SEQUENCE [LARGE SCALE GENOMIC DNA]</scope>
    <source>
        <strain evidence="8 9">TBRC 7907</strain>
    </source>
</reference>
<protein>
    <submittedName>
        <fullName evidence="8">GtrA family protein</fullName>
    </submittedName>
</protein>
<evidence type="ECO:0000256" key="5">
    <source>
        <dbReference type="ARBA" id="ARBA00023136"/>
    </source>
</evidence>
<dbReference type="RefSeq" id="WP_377854694.1">
    <property type="nucleotide sequence ID" value="NZ_JBHLZU010000018.1"/>
</dbReference>
<evidence type="ECO:0000313" key="8">
    <source>
        <dbReference type="EMBL" id="MFB9906416.1"/>
    </source>
</evidence>
<organism evidence="8 9">
    <name type="scientific">Allokutzneria oryzae</name>
    <dbReference type="NCBI Taxonomy" id="1378989"/>
    <lineage>
        <taxon>Bacteria</taxon>
        <taxon>Bacillati</taxon>
        <taxon>Actinomycetota</taxon>
        <taxon>Actinomycetes</taxon>
        <taxon>Pseudonocardiales</taxon>
        <taxon>Pseudonocardiaceae</taxon>
        <taxon>Allokutzneria</taxon>
    </lineage>
</organism>
<name>A0ABV5ZZT1_9PSEU</name>
<comment type="similarity">
    <text evidence="2">Belongs to the GtrA family.</text>
</comment>
<evidence type="ECO:0000256" key="6">
    <source>
        <dbReference type="SAM" id="Phobius"/>
    </source>
</evidence>
<dbReference type="Pfam" id="PF04138">
    <property type="entry name" value="GtrA_DPMS_TM"/>
    <property type="match status" value="1"/>
</dbReference>
<feature type="transmembrane region" description="Helical" evidence="6">
    <location>
        <begin position="70"/>
        <end position="91"/>
    </location>
</feature>
<feature type="transmembrane region" description="Helical" evidence="6">
    <location>
        <begin position="36"/>
        <end position="58"/>
    </location>
</feature>
<accession>A0ABV5ZZT1</accession>
<proteinExistence type="inferred from homology"/>
<evidence type="ECO:0000256" key="2">
    <source>
        <dbReference type="ARBA" id="ARBA00009399"/>
    </source>
</evidence>
<comment type="subcellular location">
    <subcellularLocation>
        <location evidence="1">Membrane</location>
        <topology evidence="1">Multi-pass membrane protein</topology>
    </subcellularLocation>
</comment>
<keyword evidence="9" id="KW-1185">Reference proteome</keyword>